<dbReference type="RefSeq" id="WP_187254506.1">
    <property type="nucleotide sequence ID" value="NZ_CP144914.1"/>
</dbReference>
<dbReference type="Proteomes" id="UP000321816">
    <property type="component" value="Chromosome"/>
</dbReference>
<dbReference type="KEGG" id="ahal:FTX54_012895"/>
<keyword evidence="7" id="KW-0717">Septation</keyword>
<evidence type="ECO:0000256" key="3">
    <source>
        <dbReference type="ARBA" id="ARBA00022692"/>
    </source>
</evidence>
<comment type="subcellular location">
    <subcellularLocation>
        <location evidence="1">Cell membrane</location>
        <topology evidence="1">Single-pass membrane protein</topology>
    </subcellularLocation>
</comment>
<evidence type="ECO:0000256" key="1">
    <source>
        <dbReference type="ARBA" id="ARBA00004162"/>
    </source>
</evidence>
<proteinExistence type="predicted"/>
<keyword evidence="6" id="KW-0472">Membrane</keyword>
<evidence type="ECO:0000256" key="2">
    <source>
        <dbReference type="ARBA" id="ARBA00022618"/>
    </source>
</evidence>
<evidence type="ECO:0000256" key="9">
    <source>
        <dbReference type="SAM" id="Coils"/>
    </source>
</evidence>
<keyword evidence="2" id="KW-0132">Cell division</keyword>
<keyword evidence="3" id="KW-0812">Transmembrane</keyword>
<reference evidence="10 11" key="1">
    <citation type="submission" date="2024-01" db="EMBL/GenBank/DDBJ databases">
        <title>Complete Genome Sequence of Alkalicoccus halolimnae BZ-SZ-XJ29T, a Moderately Halophilic Bacterium Isolated from a Salt Lake.</title>
        <authorList>
            <person name="Zhao B."/>
        </authorList>
    </citation>
    <scope>NUCLEOTIDE SEQUENCE [LARGE SCALE GENOMIC DNA]</scope>
    <source>
        <strain evidence="10 11">BZ-SZ-XJ29</strain>
    </source>
</reference>
<name>A0AAJ8LTJ5_9BACI</name>
<feature type="coiled-coil region" evidence="9">
    <location>
        <begin position="106"/>
        <end position="133"/>
    </location>
</feature>
<dbReference type="EMBL" id="CP144914">
    <property type="protein sequence ID" value="WWD79307.1"/>
    <property type="molecule type" value="Genomic_DNA"/>
</dbReference>
<evidence type="ECO:0000256" key="5">
    <source>
        <dbReference type="ARBA" id="ARBA00023054"/>
    </source>
</evidence>
<organism evidence="10 11">
    <name type="scientific">Alkalicoccus halolimnae</name>
    <dbReference type="NCBI Taxonomy" id="1667239"/>
    <lineage>
        <taxon>Bacteria</taxon>
        <taxon>Bacillati</taxon>
        <taxon>Bacillota</taxon>
        <taxon>Bacilli</taxon>
        <taxon>Bacillales</taxon>
        <taxon>Bacillaceae</taxon>
        <taxon>Alkalicoccus</taxon>
    </lineage>
</organism>
<evidence type="ECO:0000256" key="4">
    <source>
        <dbReference type="ARBA" id="ARBA00022989"/>
    </source>
</evidence>
<keyword evidence="11" id="KW-1185">Reference proteome</keyword>
<evidence type="ECO:0000313" key="11">
    <source>
        <dbReference type="Proteomes" id="UP000321816"/>
    </source>
</evidence>
<feature type="coiled-coil region" evidence="9">
    <location>
        <begin position="384"/>
        <end position="411"/>
    </location>
</feature>
<dbReference type="Pfam" id="PF06160">
    <property type="entry name" value="EzrA"/>
    <property type="match status" value="1"/>
</dbReference>
<feature type="coiled-coil region" evidence="9">
    <location>
        <begin position="269"/>
        <end position="296"/>
    </location>
</feature>
<evidence type="ECO:0000256" key="7">
    <source>
        <dbReference type="ARBA" id="ARBA00023210"/>
    </source>
</evidence>
<keyword evidence="8" id="KW-0131">Cell cycle</keyword>
<evidence type="ECO:0000256" key="6">
    <source>
        <dbReference type="ARBA" id="ARBA00023136"/>
    </source>
</evidence>
<dbReference type="GO" id="GO:0000917">
    <property type="term" value="P:division septum assembly"/>
    <property type="evidence" value="ECO:0007669"/>
    <property type="project" value="UniProtKB-KW"/>
</dbReference>
<evidence type="ECO:0000256" key="8">
    <source>
        <dbReference type="ARBA" id="ARBA00023306"/>
    </source>
</evidence>
<dbReference type="InterPro" id="IPR010379">
    <property type="entry name" value="EzrA"/>
</dbReference>
<gene>
    <name evidence="10" type="ORF">FTX54_012895</name>
</gene>
<dbReference type="GO" id="GO:0000921">
    <property type="term" value="P:septin ring assembly"/>
    <property type="evidence" value="ECO:0007669"/>
    <property type="project" value="InterPro"/>
</dbReference>
<accession>A0AAJ8LTJ5</accession>
<keyword evidence="4" id="KW-1133">Transmembrane helix</keyword>
<keyword evidence="5 9" id="KW-0175">Coiled coil</keyword>
<dbReference type="GO" id="GO:0005886">
    <property type="term" value="C:plasma membrane"/>
    <property type="evidence" value="ECO:0007669"/>
    <property type="project" value="UniProtKB-SubCell"/>
</dbReference>
<dbReference type="GO" id="GO:0005940">
    <property type="term" value="C:septin ring"/>
    <property type="evidence" value="ECO:0007669"/>
    <property type="project" value="InterPro"/>
</dbReference>
<sequence length="562" mass="65503">MSYVLYTIIALLIIVVIYGAWSRKQIYRDVDKMGIRKTELMNRPVPEELARVKEMRLSGETEERFEQWRGEWNQLLKVQFPYIEEKLVEVEETSNRYRFPKAQQELKGIKKALDEIERHIDSLIGEVHELVNSEETNRRESTELTAQYGELQKKLWEEKHSYGGAAGALEIEMEKAEKLFEEFSAQTERGDYFEAQSTLVNIREVLAGLGFMMEEVPERLSYVQQDLPEQIEELEAGMNEMAQNGFPVHLYADNDLSPILHERCRAAEASLHELQLEQAQEVVNQVEATISDLFDKLEQEALTRNDVEKEFTEQKRLLNAIPERLQQLVQEMEVIKLRYQLPPASEFEINEDFKRLKSLKVQFAAMEDAAALKRMTYVEVHNQLEVWKEDRAALEMNIDQSKANFDKLRQDELDAEDIIEEDGERITQVRRSLRRSSLPKIPDMTKEQVNEAERKLYYAVKLLDNLPIDMEGVRKAVADADQQTEHAERAVSKMLSDAATAERVVQYGNRYRTQNDKVNILLLQAEDRFRQGYYEEALELAVAGVEKVEKNVLTRIEEEDMK</sequence>
<evidence type="ECO:0000313" key="10">
    <source>
        <dbReference type="EMBL" id="WWD79307.1"/>
    </source>
</evidence>
<protein>
    <submittedName>
        <fullName evidence="10">Septation ring formation regulator EzrA</fullName>
    </submittedName>
</protein>
<dbReference type="AlphaFoldDB" id="A0AAJ8LTJ5"/>